<protein>
    <submittedName>
        <fullName evidence="1">Uncharacterized protein</fullName>
    </submittedName>
</protein>
<keyword evidence="2" id="KW-1185">Reference proteome</keyword>
<proteinExistence type="predicted"/>
<accession>A0A4P7BY92</accession>
<organism evidence="1 2">
    <name type="scientific">Nitrosococcus wardiae</name>
    <dbReference type="NCBI Taxonomy" id="1814290"/>
    <lineage>
        <taxon>Bacteria</taxon>
        <taxon>Pseudomonadati</taxon>
        <taxon>Pseudomonadota</taxon>
        <taxon>Gammaproteobacteria</taxon>
        <taxon>Chromatiales</taxon>
        <taxon>Chromatiaceae</taxon>
        <taxon>Nitrosococcus</taxon>
    </lineage>
</organism>
<evidence type="ECO:0000313" key="1">
    <source>
        <dbReference type="EMBL" id="QBQ55148.1"/>
    </source>
</evidence>
<dbReference type="EMBL" id="CP038033">
    <property type="protein sequence ID" value="QBQ55148.1"/>
    <property type="molecule type" value="Genomic_DNA"/>
</dbReference>
<dbReference type="KEGG" id="nwr:E3U44_11995"/>
<sequence length="66" mass="7501">MRLWKSDGFFNDEIVVVIRTNLIESGLTVEAKSEVTVTGTIYPTNLEVIQRKYNKDLDIGTKAKLK</sequence>
<evidence type="ECO:0000313" key="2">
    <source>
        <dbReference type="Proteomes" id="UP000294325"/>
    </source>
</evidence>
<dbReference type="Proteomes" id="UP000294325">
    <property type="component" value="Chromosome"/>
</dbReference>
<dbReference type="RefSeq" id="WP_134358416.1">
    <property type="nucleotide sequence ID" value="NZ_CP038033.1"/>
</dbReference>
<reference evidence="1 2" key="1">
    <citation type="submission" date="2019-03" db="EMBL/GenBank/DDBJ databases">
        <title>The genome sequence of Nitrosococcus wardiae strain D1FHST reveals the archetypal metabolic capacity of ammonia-oxidizing Gammaproteobacteria.</title>
        <authorList>
            <person name="Wang L."/>
            <person name="Lim C.K."/>
            <person name="Hanson T.E."/>
            <person name="Dang H."/>
            <person name="Klotz M.G."/>
        </authorList>
    </citation>
    <scope>NUCLEOTIDE SEQUENCE [LARGE SCALE GENOMIC DNA]</scope>
    <source>
        <strain evidence="1 2">D1FHS</strain>
    </source>
</reference>
<dbReference type="AlphaFoldDB" id="A0A4P7BY92"/>
<gene>
    <name evidence="1" type="ORF">E3U44_11995</name>
</gene>
<name>A0A4P7BY92_9GAMM</name>